<dbReference type="InterPro" id="IPR007712">
    <property type="entry name" value="RelE/ParE_toxin"/>
</dbReference>
<reference evidence="7 8" key="1">
    <citation type="submission" date="2015-09" db="EMBL/GenBank/DDBJ databases">
        <title>Identification and resolution of microdiversity through metagenomic sequencing of parallel consortia.</title>
        <authorList>
            <person name="Nelson W.C."/>
            <person name="Romine M.F."/>
            <person name="Lindemann S.R."/>
        </authorList>
    </citation>
    <scope>NUCLEOTIDE SEQUENCE [LARGE SCALE GENOMIC DNA]</scope>
    <source>
        <strain evidence="7">HL-49</strain>
    </source>
</reference>
<evidence type="ECO:0000256" key="6">
    <source>
        <dbReference type="ARBA" id="ARBA00030388"/>
    </source>
</evidence>
<evidence type="ECO:0000313" key="8">
    <source>
        <dbReference type="Proteomes" id="UP000050421"/>
    </source>
</evidence>
<organism evidence="7 8">
    <name type="scientific">Algoriphagus marincola HL-49</name>
    <dbReference type="NCBI Taxonomy" id="1305737"/>
    <lineage>
        <taxon>Bacteria</taxon>
        <taxon>Pseudomonadati</taxon>
        <taxon>Bacteroidota</taxon>
        <taxon>Cytophagia</taxon>
        <taxon>Cytophagales</taxon>
        <taxon>Cyclobacteriaceae</taxon>
        <taxon>Algoriphagus</taxon>
    </lineage>
</organism>
<evidence type="ECO:0000256" key="5">
    <source>
        <dbReference type="ARBA" id="ARBA00022801"/>
    </source>
</evidence>
<gene>
    <name evidence="7" type="ORF">HLUCCX10_11110</name>
</gene>
<dbReference type="eggNOG" id="COG4115">
    <property type="taxonomic scope" value="Bacteria"/>
</dbReference>
<evidence type="ECO:0000313" key="7">
    <source>
        <dbReference type="EMBL" id="KPQ14210.1"/>
    </source>
</evidence>
<comment type="similarity">
    <text evidence="1">Belongs to the YoeB family.</text>
</comment>
<protein>
    <recommendedName>
        <fullName evidence="6">Putative mRNA interferase YoeB</fullName>
    </recommendedName>
</protein>
<sequence length="90" mass="10527">MRYELAFTDQALKDIEKLKISGDKPLLRKLRALLDELQVHPQTGTGKPENLRYDFAGYWSRRINHKHRLIYSIEEDKVLVTVIAAFGHYS</sequence>
<proteinExistence type="inferred from homology"/>
<dbReference type="STRING" id="1305737.GCA_000526355_02574"/>
<dbReference type="GO" id="GO:0006401">
    <property type="term" value="P:RNA catabolic process"/>
    <property type="evidence" value="ECO:0007669"/>
    <property type="project" value="InterPro"/>
</dbReference>
<dbReference type="NCBIfam" id="TIGR02116">
    <property type="entry name" value="toxin_Txe_YoeB"/>
    <property type="match status" value="1"/>
</dbReference>
<keyword evidence="5" id="KW-0378">Hydrolase</keyword>
<dbReference type="OrthoDB" id="9801102at2"/>
<dbReference type="GO" id="GO:0016787">
    <property type="term" value="F:hydrolase activity"/>
    <property type="evidence" value="ECO:0007669"/>
    <property type="project" value="UniProtKB-KW"/>
</dbReference>
<dbReference type="PANTHER" id="PTHR38039">
    <property type="entry name" value="TOXIN YOEB"/>
    <property type="match status" value="1"/>
</dbReference>
<comment type="caution">
    <text evidence="7">The sequence shown here is derived from an EMBL/GenBank/DDBJ whole genome shotgun (WGS) entry which is preliminary data.</text>
</comment>
<accession>A0A0N8KFI2</accession>
<dbReference type="NCBIfam" id="TIGR02385">
    <property type="entry name" value="RelE_StbE"/>
    <property type="match status" value="1"/>
</dbReference>
<name>A0A0N8KFI2_9BACT</name>
<dbReference type="AlphaFoldDB" id="A0A0N8KFI2"/>
<dbReference type="SUPFAM" id="SSF143011">
    <property type="entry name" value="RelE-like"/>
    <property type="match status" value="1"/>
</dbReference>
<evidence type="ECO:0000256" key="3">
    <source>
        <dbReference type="ARBA" id="ARBA00022722"/>
    </source>
</evidence>
<evidence type="ECO:0000256" key="2">
    <source>
        <dbReference type="ARBA" id="ARBA00022649"/>
    </source>
</evidence>
<dbReference type="PANTHER" id="PTHR38039:SF1">
    <property type="entry name" value="TOXIN YOEB"/>
    <property type="match status" value="1"/>
</dbReference>
<evidence type="ECO:0000256" key="4">
    <source>
        <dbReference type="ARBA" id="ARBA00022759"/>
    </source>
</evidence>
<dbReference type="PATRIC" id="fig|1305737.6.peg.2834"/>
<dbReference type="InterPro" id="IPR035093">
    <property type="entry name" value="RelE/ParE_toxin_dom_sf"/>
</dbReference>
<dbReference type="GO" id="GO:0045892">
    <property type="term" value="P:negative regulation of DNA-templated transcription"/>
    <property type="evidence" value="ECO:0007669"/>
    <property type="project" value="TreeGrafter"/>
</dbReference>
<keyword evidence="3" id="KW-0540">Nuclease</keyword>
<dbReference type="Gene3D" id="3.30.2310.20">
    <property type="entry name" value="RelE-like"/>
    <property type="match status" value="1"/>
</dbReference>
<dbReference type="Proteomes" id="UP000050421">
    <property type="component" value="Unassembled WGS sequence"/>
</dbReference>
<evidence type="ECO:0000256" key="1">
    <source>
        <dbReference type="ARBA" id="ARBA00008172"/>
    </source>
</evidence>
<dbReference type="GO" id="GO:0004519">
    <property type="term" value="F:endonuclease activity"/>
    <property type="evidence" value="ECO:0007669"/>
    <property type="project" value="UniProtKB-KW"/>
</dbReference>
<keyword evidence="4" id="KW-0255">Endonuclease</keyword>
<dbReference type="EMBL" id="LJXT01000069">
    <property type="protein sequence ID" value="KPQ14210.1"/>
    <property type="molecule type" value="Genomic_DNA"/>
</dbReference>
<dbReference type="Pfam" id="PF06769">
    <property type="entry name" value="YoeB_toxin"/>
    <property type="match status" value="1"/>
</dbReference>
<keyword evidence="2" id="KW-1277">Toxin-antitoxin system</keyword>
<dbReference type="InterPro" id="IPR009614">
    <property type="entry name" value="YoeB_toxin"/>
</dbReference>